<evidence type="ECO:0000256" key="9">
    <source>
        <dbReference type="SAM" id="Phobius"/>
    </source>
</evidence>
<dbReference type="InterPro" id="IPR011712">
    <property type="entry name" value="Sig_transdc_His_kin_sub3_dim/P"/>
</dbReference>
<feature type="domain" description="Signal transduction histidine kinase subgroup 3 dimerisation and phosphoacceptor" evidence="11">
    <location>
        <begin position="203"/>
        <end position="267"/>
    </location>
</feature>
<gene>
    <name evidence="12" type="ORF">ACFSUF_07635</name>
</gene>
<feature type="transmembrane region" description="Helical" evidence="9">
    <location>
        <begin position="69"/>
        <end position="87"/>
    </location>
</feature>
<evidence type="ECO:0000313" key="12">
    <source>
        <dbReference type="EMBL" id="MFD2612303.1"/>
    </source>
</evidence>
<feature type="transmembrane region" description="Helical" evidence="9">
    <location>
        <begin position="145"/>
        <end position="167"/>
    </location>
</feature>
<evidence type="ECO:0000256" key="1">
    <source>
        <dbReference type="ARBA" id="ARBA00000085"/>
    </source>
</evidence>
<sequence length="411" mass="47375">MLEDTDFLRKSPLWWRWFFGLKLVMDVILTGIFYFEYSIAFFWKLSFVIFSLAVFLVVHLFYANMKRRWLFHLLIIDFLVSASYGYVFIGGHFPNHLFIGITALAILMFLKSPRMLILSSILLLLTYLVTMGSIDWYLYRHFDETSYFISGSFIVFACIVSSLINFYQSARRDTLQLYAQLLQTHEKLREYALQTEEWAATRERVRIARDIHDTVGHKLTALLVQMQAARKLGGLDPSRSEQAYLVCEDLVRSALQEVRLSVRAIRDEPIKSTSLDDSLKRLSEEFTTFAKVQTTFKVSGTPVPLPSNLQLTAYRIVQESLTNAQKHGRANQAEILLTYSETGFSLTIINDGDVPSELKRGFGLITIQERVKEWNGEVEFTMDPKTGFAVEVTFPYTLTETERVSIENTDS</sequence>
<name>A0ABW5PBE7_9BACL</name>
<evidence type="ECO:0000259" key="10">
    <source>
        <dbReference type="Pfam" id="PF02518"/>
    </source>
</evidence>
<dbReference type="PANTHER" id="PTHR24421">
    <property type="entry name" value="NITRATE/NITRITE SENSOR PROTEIN NARX-RELATED"/>
    <property type="match status" value="1"/>
</dbReference>
<keyword evidence="3" id="KW-0597">Phosphoprotein</keyword>
<keyword evidence="7" id="KW-0067">ATP-binding</keyword>
<evidence type="ECO:0000256" key="7">
    <source>
        <dbReference type="ARBA" id="ARBA00022840"/>
    </source>
</evidence>
<keyword evidence="8" id="KW-0902">Two-component regulatory system</keyword>
<feature type="domain" description="Histidine kinase/HSP90-like ATPase" evidence="10">
    <location>
        <begin position="311"/>
        <end position="396"/>
    </location>
</feature>
<keyword evidence="6 12" id="KW-0418">Kinase</keyword>
<dbReference type="InterPro" id="IPR003594">
    <property type="entry name" value="HATPase_dom"/>
</dbReference>
<evidence type="ECO:0000256" key="8">
    <source>
        <dbReference type="ARBA" id="ARBA00023012"/>
    </source>
</evidence>
<evidence type="ECO:0000256" key="2">
    <source>
        <dbReference type="ARBA" id="ARBA00012438"/>
    </source>
</evidence>
<dbReference type="InterPro" id="IPR050482">
    <property type="entry name" value="Sensor_HK_TwoCompSys"/>
</dbReference>
<dbReference type="InterPro" id="IPR036890">
    <property type="entry name" value="HATPase_C_sf"/>
</dbReference>
<protein>
    <recommendedName>
        <fullName evidence="2">histidine kinase</fullName>
        <ecNumber evidence="2">2.7.13.3</ecNumber>
    </recommendedName>
</protein>
<dbReference type="Gene3D" id="3.30.565.10">
    <property type="entry name" value="Histidine kinase-like ATPase, C-terminal domain"/>
    <property type="match status" value="1"/>
</dbReference>
<keyword evidence="4" id="KW-0808">Transferase</keyword>
<reference evidence="13" key="1">
    <citation type="journal article" date="2019" name="Int. J. Syst. Evol. Microbiol.">
        <title>The Global Catalogue of Microorganisms (GCM) 10K type strain sequencing project: providing services to taxonomists for standard genome sequencing and annotation.</title>
        <authorList>
            <consortium name="The Broad Institute Genomics Platform"/>
            <consortium name="The Broad Institute Genome Sequencing Center for Infectious Disease"/>
            <person name="Wu L."/>
            <person name="Ma J."/>
        </authorList>
    </citation>
    <scope>NUCLEOTIDE SEQUENCE [LARGE SCALE GENOMIC DNA]</scope>
    <source>
        <strain evidence="13">KCTC 3950</strain>
    </source>
</reference>
<comment type="catalytic activity">
    <reaction evidence="1">
        <text>ATP + protein L-histidine = ADP + protein N-phospho-L-histidine.</text>
        <dbReference type="EC" id="2.7.13.3"/>
    </reaction>
</comment>
<organism evidence="12 13">
    <name type="scientific">Paenibacillus gansuensis</name>
    <dbReference type="NCBI Taxonomy" id="306542"/>
    <lineage>
        <taxon>Bacteria</taxon>
        <taxon>Bacillati</taxon>
        <taxon>Bacillota</taxon>
        <taxon>Bacilli</taxon>
        <taxon>Bacillales</taxon>
        <taxon>Paenibacillaceae</taxon>
        <taxon>Paenibacillus</taxon>
    </lineage>
</organism>
<comment type="caution">
    <text evidence="12">The sequence shown here is derived from an EMBL/GenBank/DDBJ whole genome shotgun (WGS) entry which is preliminary data.</text>
</comment>
<keyword evidence="9" id="KW-0812">Transmembrane</keyword>
<evidence type="ECO:0000256" key="4">
    <source>
        <dbReference type="ARBA" id="ARBA00022679"/>
    </source>
</evidence>
<accession>A0ABW5PBE7</accession>
<keyword evidence="9" id="KW-1133">Transmembrane helix</keyword>
<evidence type="ECO:0000256" key="5">
    <source>
        <dbReference type="ARBA" id="ARBA00022741"/>
    </source>
</evidence>
<keyword evidence="5" id="KW-0547">Nucleotide-binding</keyword>
<dbReference type="Pfam" id="PF02518">
    <property type="entry name" value="HATPase_c"/>
    <property type="match status" value="1"/>
</dbReference>
<feature type="transmembrane region" description="Helical" evidence="9">
    <location>
        <begin position="14"/>
        <end position="35"/>
    </location>
</feature>
<evidence type="ECO:0000313" key="13">
    <source>
        <dbReference type="Proteomes" id="UP001597541"/>
    </source>
</evidence>
<evidence type="ECO:0000259" key="11">
    <source>
        <dbReference type="Pfam" id="PF07730"/>
    </source>
</evidence>
<dbReference type="SUPFAM" id="SSF55874">
    <property type="entry name" value="ATPase domain of HSP90 chaperone/DNA topoisomerase II/histidine kinase"/>
    <property type="match status" value="1"/>
</dbReference>
<evidence type="ECO:0000256" key="6">
    <source>
        <dbReference type="ARBA" id="ARBA00022777"/>
    </source>
</evidence>
<feature type="transmembrane region" description="Helical" evidence="9">
    <location>
        <begin position="117"/>
        <end position="139"/>
    </location>
</feature>
<dbReference type="GO" id="GO:0016301">
    <property type="term" value="F:kinase activity"/>
    <property type="evidence" value="ECO:0007669"/>
    <property type="project" value="UniProtKB-KW"/>
</dbReference>
<keyword evidence="9" id="KW-0472">Membrane</keyword>
<dbReference type="PANTHER" id="PTHR24421:SF10">
    <property type="entry name" value="NITRATE_NITRITE SENSOR PROTEIN NARQ"/>
    <property type="match status" value="1"/>
</dbReference>
<feature type="transmembrane region" description="Helical" evidence="9">
    <location>
        <begin position="41"/>
        <end position="62"/>
    </location>
</feature>
<feature type="transmembrane region" description="Helical" evidence="9">
    <location>
        <begin position="93"/>
        <end position="110"/>
    </location>
</feature>
<dbReference type="CDD" id="cd16917">
    <property type="entry name" value="HATPase_UhpB-NarQ-NarX-like"/>
    <property type="match status" value="1"/>
</dbReference>
<evidence type="ECO:0000256" key="3">
    <source>
        <dbReference type="ARBA" id="ARBA00022553"/>
    </source>
</evidence>
<dbReference type="EMBL" id="JBHUME010000005">
    <property type="protein sequence ID" value="MFD2612303.1"/>
    <property type="molecule type" value="Genomic_DNA"/>
</dbReference>
<dbReference type="RefSeq" id="WP_377601684.1">
    <property type="nucleotide sequence ID" value="NZ_JBHUME010000005.1"/>
</dbReference>
<dbReference type="Gene3D" id="1.20.5.1930">
    <property type="match status" value="1"/>
</dbReference>
<proteinExistence type="predicted"/>
<keyword evidence="13" id="KW-1185">Reference proteome</keyword>
<dbReference type="EC" id="2.7.13.3" evidence="2"/>
<dbReference type="Pfam" id="PF07730">
    <property type="entry name" value="HisKA_3"/>
    <property type="match status" value="1"/>
</dbReference>
<dbReference type="Proteomes" id="UP001597541">
    <property type="component" value="Unassembled WGS sequence"/>
</dbReference>